<feature type="region of interest" description="Disordered" evidence="1">
    <location>
        <begin position="1"/>
        <end position="42"/>
    </location>
</feature>
<dbReference type="Proteomes" id="UP000799291">
    <property type="component" value="Unassembled WGS sequence"/>
</dbReference>
<dbReference type="PANTHER" id="PTHR37171">
    <property type="entry name" value="SERINE/THREONINE-PROTEIN KINASE YRZF-RELATED"/>
    <property type="match status" value="1"/>
</dbReference>
<reference evidence="2" key="1">
    <citation type="journal article" date="2020" name="Stud. Mycol.">
        <title>101 Dothideomycetes genomes: a test case for predicting lifestyles and emergence of pathogens.</title>
        <authorList>
            <person name="Haridas S."/>
            <person name="Albert R."/>
            <person name="Binder M."/>
            <person name="Bloem J."/>
            <person name="Labutti K."/>
            <person name="Salamov A."/>
            <person name="Andreopoulos B."/>
            <person name="Baker S."/>
            <person name="Barry K."/>
            <person name="Bills G."/>
            <person name="Bluhm B."/>
            <person name="Cannon C."/>
            <person name="Castanera R."/>
            <person name="Culley D."/>
            <person name="Daum C."/>
            <person name="Ezra D."/>
            <person name="Gonzalez J."/>
            <person name="Henrissat B."/>
            <person name="Kuo A."/>
            <person name="Liang C."/>
            <person name="Lipzen A."/>
            <person name="Lutzoni F."/>
            <person name="Magnuson J."/>
            <person name="Mondo S."/>
            <person name="Nolan M."/>
            <person name="Ohm R."/>
            <person name="Pangilinan J."/>
            <person name="Park H.-J."/>
            <person name="Ramirez L."/>
            <person name="Alfaro M."/>
            <person name="Sun H."/>
            <person name="Tritt A."/>
            <person name="Yoshinaga Y."/>
            <person name="Zwiers L.-H."/>
            <person name="Turgeon B."/>
            <person name="Goodwin S."/>
            <person name="Spatafora J."/>
            <person name="Crous P."/>
            <person name="Grigoriev I."/>
        </authorList>
    </citation>
    <scope>NUCLEOTIDE SEQUENCE</scope>
    <source>
        <strain evidence="2">CBS 122367</strain>
    </source>
</reference>
<name>A0A6G1JJM9_9PLEO</name>
<protein>
    <recommendedName>
        <fullName evidence="4">Protein kinase domain-containing protein</fullName>
    </recommendedName>
</protein>
<dbReference type="InterPro" id="IPR011009">
    <property type="entry name" value="Kinase-like_dom_sf"/>
</dbReference>
<dbReference type="PANTHER" id="PTHR37171:SF1">
    <property type="entry name" value="SERINE_THREONINE-PROTEIN KINASE YRZF-RELATED"/>
    <property type="match status" value="1"/>
</dbReference>
<dbReference type="EMBL" id="MU005571">
    <property type="protein sequence ID" value="KAF2690363.1"/>
    <property type="molecule type" value="Genomic_DNA"/>
</dbReference>
<proteinExistence type="predicted"/>
<gene>
    <name evidence="2" type="ORF">K458DRAFT_427117</name>
</gene>
<evidence type="ECO:0008006" key="4">
    <source>
        <dbReference type="Google" id="ProtNLM"/>
    </source>
</evidence>
<sequence>MTVSGAPRRRSPRLQARNQDNSQDRPESTAAPRARTARSSRPRADQFCIYNTSIHNKEARVPAYITEYKPPHKLPLGCIYEGLEDMELDEVVRCRETDTPRDRFRRLIAAVITQAFSYMVQLGVEYGCVCTGEAFVFLRVPDDPRTAYYFLSVPKGDVGGATGWAPDSDGPNRLHLTAVGQMLAFTLQALKTPRRSHQWRLEAASQLNSWEVVYEDLLDAIPEEDAPSLDSGEGIRLLAPQAARGHRTSTQPATKTPILILRADSDLHPSAYLAHTPAAAAAPRLAGVPAEDGVDGIARKTAYWDHGQSYHQIDRPTFLACIRQQLLSDLDTDCKPVDYSARAIHNLGVLHKDLEPRNILWNEETGRVMVIDFERAKVVKSRTVLGVISLNRKRKRGSAASMAKQGVDDVFVRERRRATTELRGLTSLAFSHPDL</sequence>
<keyword evidence="3" id="KW-1185">Reference proteome</keyword>
<evidence type="ECO:0000313" key="3">
    <source>
        <dbReference type="Proteomes" id="UP000799291"/>
    </source>
</evidence>
<accession>A0A6G1JJM9</accession>
<dbReference type="InterPro" id="IPR052396">
    <property type="entry name" value="Meiotic_Drive_Suppr_Kinase"/>
</dbReference>
<dbReference type="SUPFAM" id="SSF56112">
    <property type="entry name" value="Protein kinase-like (PK-like)"/>
    <property type="match status" value="2"/>
</dbReference>
<evidence type="ECO:0000256" key="1">
    <source>
        <dbReference type="SAM" id="MobiDB-lite"/>
    </source>
</evidence>
<evidence type="ECO:0000313" key="2">
    <source>
        <dbReference type="EMBL" id="KAF2690363.1"/>
    </source>
</evidence>
<dbReference type="Gene3D" id="1.10.510.10">
    <property type="entry name" value="Transferase(Phosphotransferase) domain 1"/>
    <property type="match status" value="1"/>
</dbReference>
<dbReference type="OrthoDB" id="2156052at2759"/>
<dbReference type="AlphaFoldDB" id="A0A6G1JJM9"/>
<organism evidence="2 3">
    <name type="scientific">Lentithecium fluviatile CBS 122367</name>
    <dbReference type="NCBI Taxonomy" id="1168545"/>
    <lineage>
        <taxon>Eukaryota</taxon>
        <taxon>Fungi</taxon>
        <taxon>Dikarya</taxon>
        <taxon>Ascomycota</taxon>
        <taxon>Pezizomycotina</taxon>
        <taxon>Dothideomycetes</taxon>
        <taxon>Pleosporomycetidae</taxon>
        <taxon>Pleosporales</taxon>
        <taxon>Massarineae</taxon>
        <taxon>Lentitheciaceae</taxon>
        <taxon>Lentithecium</taxon>
    </lineage>
</organism>
<dbReference type="Pfam" id="PF06293">
    <property type="entry name" value="Kdo"/>
    <property type="match status" value="1"/>
</dbReference>